<dbReference type="Proteomes" id="UP000464787">
    <property type="component" value="Chromosome"/>
</dbReference>
<name>A0A857J3M2_9BURK</name>
<keyword evidence="4" id="KW-1185">Reference proteome</keyword>
<feature type="compositionally biased region" description="Basic and acidic residues" evidence="1">
    <location>
        <begin position="68"/>
        <end position="80"/>
    </location>
</feature>
<reference evidence="3 4" key="1">
    <citation type="submission" date="2020-01" db="EMBL/GenBank/DDBJ databases">
        <title>Genome sequencing of strain KACC 21265.</title>
        <authorList>
            <person name="Heo J."/>
            <person name="Kim S.-J."/>
            <person name="Kim J.-S."/>
            <person name="Hong S.-B."/>
            <person name="Kwon S.-W."/>
        </authorList>
    </citation>
    <scope>NUCLEOTIDE SEQUENCE [LARGE SCALE GENOMIC DNA]</scope>
    <source>
        <strain evidence="3 4">KACC 21265</strain>
    </source>
</reference>
<feature type="signal peptide" evidence="2">
    <location>
        <begin position="1"/>
        <end position="25"/>
    </location>
</feature>
<evidence type="ECO:0000256" key="1">
    <source>
        <dbReference type="SAM" id="MobiDB-lite"/>
    </source>
</evidence>
<dbReference type="RefSeq" id="WP_160551180.1">
    <property type="nucleotide sequence ID" value="NZ_CP047650.1"/>
</dbReference>
<sequence length="110" mass="12114">MSKRQILKSALLLCAAATLATGAMAETPFQQTHPRRAEVNARLAHQNQRIHNEVAKGEISRPQAAALHAEDRQVRTEERAMASQNGGHITRAEKQALNQQENGISRQIGK</sequence>
<feature type="chain" id="PRO_5032776537" description="Lipoprotein" evidence="2">
    <location>
        <begin position="26"/>
        <end position="110"/>
    </location>
</feature>
<dbReference type="AlphaFoldDB" id="A0A857J3M2"/>
<evidence type="ECO:0000256" key="2">
    <source>
        <dbReference type="SAM" id="SignalP"/>
    </source>
</evidence>
<dbReference type="EMBL" id="CP047650">
    <property type="protein sequence ID" value="QHI97662.1"/>
    <property type="molecule type" value="Genomic_DNA"/>
</dbReference>
<evidence type="ECO:0000313" key="4">
    <source>
        <dbReference type="Proteomes" id="UP000464787"/>
    </source>
</evidence>
<gene>
    <name evidence="3" type="ORF">GT347_06460</name>
</gene>
<proteinExistence type="predicted"/>
<organism evidence="3 4">
    <name type="scientific">Xylophilus rhododendri</name>
    <dbReference type="NCBI Taxonomy" id="2697032"/>
    <lineage>
        <taxon>Bacteria</taxon>
        <taxon>Pseudomonadati</taxon>
        <taxon>Pseudomonadota</taxon>
        <taxon>Betaproteobacteria</taxon>
        <taxon>Burkholderiales</taxon>
        <taxon>Xylophilus</taxon>
    </lineage>
</organism>
<evidence type="ECO:0008006" key="5">
    <source>
        <dbReference type="Google" id="ProtNLM"/>
    </source>
</evidence>
<evidence type="ECO:0000313" key="3">
    <source>
        <dbReference type="EMBL" id="QHI97662.1"/>
    </source>
</evidence>
<feature type="compositionally biased region" description="Polar residues" evidence="1">
    <location>
        <begin position="96"/>
        <end position="110"/>
    </location>
</feature>
<accession>A0A857J3M2</accession>
<feature type="region of interest" description="Disordered" evidence="1">
    <location>
        <begin position="62"/>
        <end position="110"/>
    </location>
</feature>
<keyword evidence="2" id="KW-0732">Signal</keyword>
<dbReference type="KEGG" id="xyk:GT347_06460"/>
<protein>
    <recommendedName>
        <fullName evidence="5">Lipoprotein</fullName>
    </recommendedName>
</protein>